<dbReference type="Proteomes" id="UP000284057">
    <property type="component" value="Unassembled WGS sequence"/>
</dbReference>
<dbReference type="GO" id="GO:0046872">
    <property type="term" value="F:metal ion binding"/>
    <property type="evidence" value="ECO:0007669"/>
    <property type="project" value="UniProtKB-KW"/>
</dbReference>
<dbReference type="Pfam" id="PF04261">
    <property type="entry name" value="Dyp_perox_N"/>
    <property type="match status" value="1"/>
</dbReference>
<name>A0A418KVU9_9ACTN</name>
<dbReference type="OrthoDB" id="9781066at2"/>
<dbReference type="PANTHER" id="PTHR30521:SF4">
    <property type="entry name" value="DEFERROCHELATASE"/>
    <property type="match status" value="1"/>
</dbReference>
<dbReference type="EMBL" id="QUAL01000040">
    <property type="protein sequence ID" value="RIQ33674.1"/>
    <property type="molecule type" value="Genomic_DNA"/>
</dbReference>
<evidence type="ECO:0000259" key="10">
    <source>
        <dbReference type="Pfam" id="PF04261"/>
    </source>
</evidence>
<evidence type="ECO:0000256" key="6">
    <source>
        <dbReference type="ARBA" id="ARBA00023002"/>
    </source>
</evidence>
<keyword evidence="7" id="KW-0408">Iron</keyword>
<reference evidence="12 13" key="1">
    <citation type="submission" date="2018-09" db="EMBL/GenBank/DDBJ databases">
        <title>Isolation, diversity and antifungal activity of actinobacteria from wheat.</title>
        <authorList>
            <person name="Han C."/>
        </authorList>
    </citation>
    <scope>NUCLEOTIDE SEQUENCE [LARGE SCALE GENOMIC DNA]</scope>
    <source>
        <strain evidence="12 13">NEAU-YY265</strain>
    </source>
</reference>
<proteinExistence type="inferred from homology"/>
<keyword evidence="13" id="KW-1185">Reference proteome</keyword>
<dbReference type="InterPro" id="IPR048328">
    <property type="entry name" value="Dyp_perox_C"/>
</dbReference>
<evidence type="ECO:0000256" key="5">
    <source>
        <dbReference type="ARBA" id="ARBA00022729"/>
    </source>
</evidence>
<keyword evidence="4" id="KW-0479">Metal-binding</keyword>
<keyword evidence="6" id="KW-0560">Oxidoreductase</keyword>
<accession>A0A418KVU9</accession>
<comment type="caution">
    <text evidence="12">The sequence shown here is derived from an EMBL/GenBank/DDBJ whole genome shotgun (WGS) entry which is preliminary data.</text>
</comment>
<keyword evidence="5" id="KW-0732">Signal</keyword>
<sequence>GRRAVLGAAAAAGVAAATGAGGYLIGRDRATEQAPSAEPTPAAIDEGPHQPGIATAQQLCACVAAFDLLEPYRPNLDELLARLSALSSALMRGEPGPARANRDVADSGVADDLGPANLTMTFGLGPRVFTGTFGPVAAAPKRLVQLPAFHGDRLDPRWVGGDVVVQICADDPTVVAHAIREVRARVPGVAAARWTHQGFLTSPGEGRTPRNLFGQLDGTANLRPGSDDFAAAVWAAADEPDWMTGGTYLVFRKIRMLTPMWDLATAAEQNAALGRDRHSGAPLSGGSEHTPLDLTTTDDGGRPLIAADAHVRLAHEAPPMFRRSYNYDNGLVLPASAGVPDEGHTHPPGTAPHEHGPQQPGMGHWDNGMLFMTYVRDPATQFVPLQDTLSRADKLHGFLQHTGSAVFAIPGGPFDGQRLVHEVFG</sequence>
<evidence type="ECO:0000256" key="7">
    <source>
        <dbReference type="ARBA" id="ARBA00023004"/>
    </source>
</evidence>
<organism evidence="12 13">
    <name type="scientific">Jiangella rhizosphaerae</name>
    <dbReference type="NCBI Taxonomy" id="2293569"/>
    <lineage>
        <taxon>Bacteria</taxon>
        <taxon>Bacillati</taxon>
        <taxon>Actinomycetota</taxon>
        <taxon>Actinomycetes</taxon>
        <taxon>Jiangellales</taxon>
        <taxon>Jiangellaceae</taxon>
        <taxon>Jiangella</taxon>
    </lineage>
</organism>
<evidence type="ECO:0000256" key="1">
    <source>
        <dbReference type="ARBA" id="ARBA00001970"/>
    </source>
</evidence>
<evidence type="ECO:0000259" key="11">
    <source>
        <dbReference type="Pfam" id="PF20628"/>
    </source>
</evidence>
<feature type="region of interest" description="Disordered" evidence="9">
    <location>
        <begin position="338"/>
        <end position="361"/>
    </location>
</feature>
<protein>
    <submittedName>
        <fullName evidence="12">Dyp-type peroxidase</fullName>
    </submittedName>
</protein>
<dbReference type="GO" id="GO:0004601">
    <property type="term" value="F:peroxidase activity"/>
    <property type="evidence" value="ECO:0007669"/>
    <property type="project" value="UniProtKB-KW"/>
</dbReference>
<dbReference type="Pfam" id="PF20628">
    <property type="entry name" value="Dyp_perox_C"/>
    <property type="match status" value="1"/>
</dbReference>
<dbReference type="PROSITE" id="PS51404">
    <property type="entry name" value="DYP_PEROXIDASE"/>
    <property type="match status" value="1"/>
</dbReference>
<dbReference type="SUPFAM" id="SSF54909">
    <property type="entry name" value="Dimeric alpha+beta barrel"/>
    <property type="match status" value="1"/>
</dbReference>
<dbReference type="AlphaFoldDB" id="A0A418KVU9"/>
<evidence type="ECO:0000313" key="12">
    <source>
        <dbReference type="EMBL" id="RIQ33674.1"/>
    </source>
</evidence>
<dbReference type="InterPro" id="IPR011008">
    <property type="entry name" value="Dimeric_a/b-barrel"/>
</dbReference>
<keyword evidence="3" id="KW-0349">Heme</keyword>
<evidence type="ECO:0000256" key="9">
    <source>
        <dbReference type="SAM" id="MobiDB-lite"/>
    </source>
</evidence>
<comment type="cofactor">
    <cofactor evidence="1">
        <name>heme b</name>
        <dbReference type="ChEBI" id="CHEBI:60344"/>
    </cofactor>
</comment>
<dbReference type="NCBIfam" id="TIGR01413">
    <property type="entry name" value="Dyp_perox_fam"/>
    <property type="match status" value="1"/>
</dbReference>
<dbReference type="PANTHER" id="PTHR30521">
    <property type="entry name" value="DEFERROCHELATASE/PEROXIDASE"/>
    <property type="match status" value="1"/>
</dbReference>
<feature type="non-terminal residue" evidence="12">
    <location>
        <position position="1"/>
    </location>
</feature>
<evidence type="ECO:0000256" key="4">
    <source>
        <dbReference type="ARBA" id="ARBA00022723"/>
    </source>
</evidence>
<feature type="region of interest" description="Disordered" evidence="9">
    <location>
        <begin position="276"/>
        <end position="299"/>
    </location>
</feature>
<evidence type="ECO:0000313" key="13">
    <source>
        <dbReference type="Proteomes" id="UP000284057"/>
    </source>
</evidence>
<feature type="domain" description="Dyp-type peroxidase C-terminal" evidence="11">
    <location>
        <begin position="208"/>
        <end position="412"/>
    </location>
</feature>
<dbReference type="RefSeq" id="WP_119658817.1">
    <property type="nucleotide sequence ID" value="NZ_QUAL01000040.1"/>
</dbReference>
<feature type="domain" description="Dyp-type peroxidase N-terminal" evidence="10">
    <location>
        <begin position="50"/>
        <end position="199"/>
    </location>
</feature>
<comment type="similarity">
    <text evidence="8">Belongs to the DyP-type peroxidase family.</text>
</comment>
<dbReference type="InterPro" id="IPR048327">
    <property type="entry name" value="Dyp_perox_N"/>
</dbReference>
<keyword evidence="2 12" id="KW-0575">Peroxidase</keyword>
<dbReference type="GO" id="GO:0005829">
    <property type="term" value="C:cytosol"/>
    <property type="evidence" value="ECO:0007669"/>
    <property type="project" value="TreeGrafter"/>
</dbReference>
<evidence type="ECO:0000256" key="8">
    <source>
        <dbReference type="ARBA" id="ARBA00025737"/>
    </source>
</evidence>
<dbReference type="GO" id="GO:0020037">
    <property type="term" value="F:heme binding"/>
    <property type="evidence" value="ECO:0007669"/>
    <property type="project" value="InterPro"/>
</dbReference>
<dbReference type="InterPro" id="IPR006314">
    <property type="entry name" value="Dyp_peroxidase"/>
</dbReference>
<evidence type="ECO:0000256" key="2">
    <source>
        <dbReference type="ARBA" id="ARBA00022559"/>
    </source>
</evidence>
<gene>
    <name evidence="12" type="ORF">DY240_04770</name>
</gene>
<evidence type="ECO:0000256" key="3">
    <source>
        <dbReference type="ARBA" id="ARBA00022617"/>
    </source>
</evidence>